<comment type="subcellular location">
    <subcellularLocation>
        <location evidence="1">Cytoplasm</location>
    </subcellularLocation>
</comment>
<evidence type="ECO:0000256" key="4">
    <source>
        <dbReference type="ARBA" id="ARBA00022771"/>
    </source>
</evidence>
<evidence type="ECO:0000256" key="6">
    <source>
        <dbReference type="ARBA" id="ARBA00022859"/>
    </source>
</evidence>
<dbReference type="AlphaFoldDB" id="G0TWD0"/>
<evidence type="ECO:0000256" key="5">
    <source>
        <dbReference type="ARBA" id="ARBA00022833"/>
    </source>
</evidence>
<sequence>RLSTIDDYQGEEDDIIILSLVRTEKPGFLRTENRSCVALSRARCGLYVIGCSRLLSNACPLWKNLVDVCRRSGCIGTHFPARCDRHLGRDLRFGSAMDYERTRARCPEDCNAQLDCGHICMARCHSERPHPPCVKPCRRIGEQCMPPRVCGHPCDKTCGKRCGKCNAIVSYTHTCGHTVELKCFQLENVPPCTTVCKKEAACHHFVEASCLEHTRGTAHRQCVETCGKPTDCRCDVGRCRQKCGHTGPCSCRRRVVVTLPCNHESEEFECGAQNPPTCAKVCGKPLHCGHGCSGLCALCQERKFHAHCADGTRTLMCGHVGRMGCSDVTGFCDEACEFQCGHGIPCSSLPAKKKHICSECPSRRCTKKCVWRCPHGECSEMCWEPCQYMDKEGGRTDGCWRRCEKKIKCDHQCCGLCGEECPEFCWECYKSGDAKMVALSSSVETFTYDREEVCRGDPADEGEEPPYLAQMQCCQKFIPARELYKSLESMDESVRVCGCPFCKRTIIPLSFRHGGPLLKRRLDEVYTVQKKVREGVLESREGSKEYTKAVVKHLKASGGCADTDALQSRIVSTRNLLANVQLQCKHKKRDGHLRFTGVLASFRQQCRELSVSDGWVALLCYYLNVTEYVLCNLQREKEIWNNAHRLARAALILVRMWKPRTPGGGNNEPGDDSQRFCQTNLAEMVPDVGHLSKRIPSIEDGREVERFVQRIEWTEILYKLKGSIYMHSGAELEKAKRFAKQGVHPHETALAKSLKEKLEKPDVTGDMLKNVARAINLVGGHWFKCPNGHFYVVGECGSPAESSRCPECGKAIGGVNYLSVEGNTRVGAFW</sequence>
<feature type="non-terminal residue" evidence="8">
    <location>
        <position position="1"/>
    </location>
</feature>
<dbReference type="PANTHER" id="PTHR10887:SF341">
    <property type="entry name" value="NFX1-TYPE ZINC FINGER-CONTAINING PROTEIN 1"/>
    <property type="match status" value="1"/>
</dbReference>
<dbReference type="InterPro" id="IPR027417">
    <property type="entry name" value="P-loop_NTPase"/>
</dbReference>
<dbReference type="GO" id="GO:0031048">
    <property type="term" value="P:regulatory ncRNA-mediated heterochromatin formation"/>
    <property type="evidence" value="ECO:0007669"/>
    <property type="project" value="TreeGrafter"/>
</dbReference>
<dbReference type="Pfam" id="PF20173">
    <property type="entry name" value="ZnF_RZ-type"/>
    <property type="match status" value="1"/>
</dbReference>
<accession>G0TWD0</accession>
<dbReference type="InterPro" id="IPR045055">
    <property type="entry name" value="DNA2/NAM7-like"/>
</dbReference>
<proteinExistence type="predicted"/>
<evidence type="ECO:0000313" key="8">
    <source>
        <dbReference type="EMBL" id="CCC48268.1"/>
    </source>
</evidence>
<dbReference type="GO" id="GO:0005737">
    <property type="term" value="C:cytoplasm"/>
    <property type="evidence" value="ECO:0007669"/>
    <property type="project" value="UniProtKB-SubCell"/>
</dbReference>
<dbReference type="VEuPathDB" id="TriTrypDB:TvY486_0600590"/>
<evidence type="ECO:0000256" key="3">
    <source>
        <dbReference type="ARBA" id="ARBA00022723"/>
    </source>
</evidence>
<evidence type="ECO:0000256" key="1">
    <source>
        <dbReference type="ARBA" id="ARBA00004496"/>
    </source>
</evidence>
<keyword evidence="5" id="KW-0862">Zinc</keyword>
<dbReference type="InterPro" id="IPR047187">
    <property type="entry name" value="SF1_C_Upf1"/>
</dbReference>
<reference evidence="8" key="1">
    <citation type="journal article" date="2012" name="Proc. Natl. Acad. Sci. U.S.A.">
        <title>Antigenic diversity is generated by distinct evolutionary mechanisms in African trypanosome species.</title>
        <authorList>
            <person name="Jackson A.P."/>
            <person name="Berry A."/>
            <person name="Aslett M."/>
            <person name="Allison H.C."/>
            <person name="Burton P."/>
            <person name="Vavrova-Anderson J."/>
            <person name="Brown R."/>
            <person name="Browne H."/>
            <person name="Corton N."/>
            <person name="Hauser H."/>
            <person name="Gamble J."/>
            <person name="Gilderthorp R."/>
            <person name="Marcello L."/>
            <person name="McQuillan J."/>
            <person name="Otto T.D."/>
            <person name="Quail M.A."/>
            <person name="Sanders M.J."/>
            <person name="van Tonder A."/>
            <person name="Ginger M.L."/>
            <person name="Field M.C."/>
            <person name="Barry J.D."/>
            <person name="Hertz-Fowler C."/>
            <person name="Berriman M."/>
        </authorList>
    </citation>
    <scope>NUCLEOTIDE SEQUENCE</scope>
    <source>
        <strain evidence="8">Y486</strain>
    </source>
</reference>
<dbReference type="GO" id="GO:0008270">
    <property type="term" value="F:zinc ion binding"/>
    <property type="evidence" value="ECO:0007669"/>
    <property type="project" value="UniProtKB-KW"/>
</dbReference>
<keyword evidence="2" id="KW-0963">Cytoplasm</keyword>
<dbReference type="PROSITE" id="PS51981">
    <property type="entry name" value="ZF_RZ"/>
    <property type="match status" value="1"/>
</dbReference>
<dbReference type="GO" id="GO:0031380">
    <property type="term" value="C:nuclear RNA-directed RNA polymerase complex"/>
    <property type="evidence" value="ECO:0007669"/>
    <property type="project" value="TreeGrafter"/>
</dbReference>
<keyword evidence="3" id="KW-0479">Metal-binding</keyword>
<dbReference type="PANTHER" id="PTHR10887">
    <property type="entry name" value="DNA2/NAM7 HELICASE FAMILY"/>
    <property type="match status" value="1"/>
</dbReference>
<keyword evidence="6" id="KW-0391">Immunity</keyword>
<dbReference type="GO" id="GO:0002376">
    <property type="term" value="P:immune system process"/>
    <property type="evidence" value="ECO:0007669"/>
    <property type="project" value="UniProtKB-KW"/>
</dbReference>
<organism evidence="8">
    <name type="scientific">Trypanosoma vivax (strain Y486)</name>
    <dbReference type="NCBI Taxonomy" id="1055687"/>
    <lineage>
        <taxon>Eukaryota</taxon>
        <taxon>Discoba</taxon>
        <taxon>Euglenozoa</taxon>
        <taxon>Kinetoplastea</taxon>
        <taxon>Metakinetoplastina</taxon>
        <taxon>Trypanosomatida</taxon>
        <taxon>Trypanosomatidae</taxon>
        <taxon>Trypanosoma</taxon>
        <taxon>Duttonella</taxon>
    </lineage>
</organism>
<keyword evidence="4" id="KW-0863">Zinc-finger</keyword>
<dbReference type="InterPro" id="IPR046439">
    <property type="entry name" value="ZF_RZ_dom"/>
</dbReference>
<gene>
    <name evidence="8" type="ORF">TVY486_0600590</name>
</gene>
<feature type="domain" description="RZ-type" evidence="7">
    <location>
        <begin position="763"/>
        <end position="830"/>
    </location>
</feature>
<protein>
    <recommendedName>
        <fullName evidence="7">RZ-type domain-containing protein</fullName>
    </recommendedName>
</protein>
<dbReference type="EMBL" id="HE573022">
    <property type="protein sequence ID" value="CCC48268.1"/>
    <property type="molecule type" value="Genomic_DNA"/>
</dbReference>
<dbReference type="InterPro" id="IPR041679">
    <property type="entry name" value="DNA2/NAM7-like_C"/>
</dbReference>
<evidence type="ECO:0000256" key="2">
    <source>
        <dbReference type="ARBA" id="ARBA00022490"/>
    </source>
</evidence>
<evidence type="ECO:0000259" key="7">
    <source>
        <dbReference type="PROSITE" id="PS51981"/>
    </source>
</evidence>
<dbReference type="Gene3D" id="3.40.50.300">
    <property type="entry name" value="P-loop containing nucleotide triphosphate hydrolases"/>
    <property type="match status" value="1"/>
</dbReference>
<dbReference type="Pfam" id="PF13087">
    <property type="entry name" value="AAA_12"/>
    <property type="match status" value="1"/>
</dbReference>
<name>G0TWD0_TRYVY</name>
<dbReference type="CDD" id="cd18808">
    <property type="entry name" value="SF1_C_Upf1"/>
    <property type="match status" value="1"/>
</dbReference>